<feature type="coiled-coil region" evidence="3">
    <location>
        <begin position="169"/>
        <end position="203"/>
    </location>
</feature>
<dbReference type="CDD" id="cd07652">
    <property type="entry name" value="F-BAR_Rgd1"/>
    <property type="match status" value="1"/>
</dbReference>
<proteinExistence type="predicted"/>
<dbReference type="Proteomes" id="UP000192927">
    <property type="component" value="Unassembled WGS sequence"/>
</dbReference>
<dbReference type="SUPFAM" id="SSF103657">
    <property type="entry name" value="BAR/IMD domain-like"/>
    <property type="match status" value="1"/>
</dbReference>
<evidence type="ECO:0000313" key="8">
    <source>
        <dbReference type="EMBL" id="SLM38459.1"/>
    </source>
</evidence>
<dbReference type="PROSITE" id="PS51741">
    <property type="entry name" value="F_BAR"/>
    <property type="match status" value="1"/>
</dbReference>
<dbReference type="FunFam" id="1.10.555.10:FF:000041">
    <property type="entry name" value="Rho GTPase activator (Rgd1)"/>
    <property type="match status" value="1"/>
</dbReference>
<dbReference type="EMBL" id="VXIT01000014">
    <property type="protein sequence ID" value="KAA6408074.1"/>
    <property type="molecule type" value="Genomic_DNA"/>
</dbReference>
<evidence type="ECO:0000259" key="5">
    <source>
        <dbReference type="PROSITE" id="PS50238"/>
    </source>
</evidence>
<evidence type="ECO:0000256" key="4">
    <source>
        <dbReference type="SAM" id="MobiDB-lite"/>
    </source>
</evidence>
<dbReference type="GO" id="GO:0007165">
    <property type="term" value="P:signal transduction"/>
    <property type="evidence" value="ECO:0007669"/>
    <property type="project" value="InterPro"/>
</dbReference>
<evidence type="ECO:0000313" key="9">
    <source>
        <dbReference type="Proteomes" id="UP000192927"/>
    </source>
</evidence>
<evidence type="ECO:0000256" key="1">
    <source>
        <dbReference type="ARBA" id="ARBA00022468"/>
    </source>
</evidence>
<dbReference type="InterPro" id="IPR001060">
    <property type="entry name" value="FCH_dom"/>
</dbReference>
<dbReference type="SUPFAM" id="SSF48350">
    <property type="entry name" value="GTPase activation domain, GAP"/>
    <property type="match status" value="1"/>
</dbReference>
<reference evidence="7 10" key="3">
    <citation type="submission" date="2019-09" db="EMBL/GenBank/DDBJ databases">
        <title>The hologenome of the rock-dwelling lichen Lasallia pustulata.</title>
        <authorList>
            <person name="Greshake Tzovaras B."/>
            <person name="Segers F."/>
            <person name="Bicker A."/>
            <person name="Dal Grande F."/>
            <person name="Otte J."/>
            <person name="Hankeln T."/>
            <person name="Schmitt I."/>
            <person name="Ebersberger I."/>
        </authorList>
    </citation>
    <scope>NUCLEOTIDE SEQUENCE [LARGE SCALE GENOMIC DNA]</scope>
    <source>
        <strain evidence="7">A1-1</strain>
    </source>
</reference>
<evidence type="ECO:0000313" key="7">
    <source>
        <dbReference type="EMBL" id="KAA6408074.1"/>
    </source>
</evidence>
<keyword evidence="1" id="KW-0343">GTPase activation</keyword>
<evidence type="ECO:0000259" key="6">
    <source>
        <dbReference type="PROSITE" id="PS51741"/>
    </source>
</evidence>
<reference evidence="9" key="2">
    <citation type="submission" date="2017-03" db="EMBL/GenBank/DDBJ databases">
        <authorList>
            <person name="Sharma R."/>
            <person name="Thines M."/>
        </authorList>
    </citation>
    <scope>NUCLEOTIDE SEQUENCE [LARGE SCALE GENOMIC DNA]</scope>
</reference>
<dbReference type="InterPro" id="IPR050729">
    <property type="entry name" value="Rho-GAP"/>
</dbReference>
<dbReference type="PROSITE" id="PS50238">
    <property type="entry name" value="RHOGAP"/>
    <property type="match status" value="1"/>
</dbReference>
<reference evidence="8" key="1">
    <citation type="submission" date="2017-03" db="EMBL/GenBank/DDBJ databases">
        <authorList>
            <person name="Afonso C.L."/>
            <person name="Miller P.J."/>
            <person name="Scott M.A."/>
            <person name="Spackman E."/>
            <person name="Goraichik I."/>
            <person name="Dimitrov K.M."/>
            <person name="Suarez D.L."/>
            <person name="Swayne D.E."/>
        </authorList>
    </citation>
    <scope>NUCLEOTIDE SEQUENCE [LARGE SCALE GENOMIC DNA]</scope>
</reference>
<keyword evidence="9" id="KW-1185">Reference proteome</keyword>
<dbReference type="PANTHER" id="PTHR23176:SF136">
    <property type="entry name" value="RHO GTPASE ACTIVATOR (RGD1)"/>
    <property type="match status" value="1"/>
</dbReference>
<name>A0A1W5D6C6_9LECA</name>
<feature type="compositionally biased region" description="Polar residues" evidence="4">
    <location>
        <begin position="12"/>
        <end position="24"/>
    </location>
</feature>
<accession>A0A1W5D6C6</accession>
<dbReference type="EMBL" id="FWEW01002474">
    <property type="protein sequence ID" value="SLM38459.1"/>
    <property type="molecule type" value="Genomic_DNA"/>
</dbReference>
<dbReference type="OrthoDB" id="437889at2759"/>
<evidence type="ECO:0000313" key="10">
    <source>
        <dbReference type="Proteomes" id="UP000324767"/>
    </source>
</evidence>
<feature type="compositionally biased region" description="Basic and acidic residues" evidence="4">
    <location>
        <begin position="1"/>
        <end position="11"/>
    </location>
</feature>
<organism evidence="8 9">
    <name type="scientific">Lasallia pustulata</name>
    <dbReference type="NCBI Taxonomy" id="136370"/>
    <lineage>
        <taxon>Eukaryota</taxon>
        <taxon>Fungi</taxon>
        <taxon>Dikarya</taxon>
        <taxon>Ascomycota</taxon>
        <taxon>Pezizomycotina</taxon>
        <taxon>Lecanoromycetes</taxon>
        <taxon>OSLEUM clade</taxon>
        <taxon>Umbilicariomycetidae</taxon>
        <taxon>Umbilicariales</taxon>
        <taxon>Umbilicariaceae</taxon>
        <taxon>Lasallia</taxon>
    </lineage>
</organism>
<dbReference type="AlphaFoldDB" id="A0A1W5D6C6"/>
<keyword evidence="2 3" id="KW-0175">Coiled coil</keyword>
<dbReference type="GO" id="GO:0005938">
    <property type="term" value="C:cell cortex"/>
    <property type="evidence" value="ECO:0007669"/>
    <property type="project" value="UniProtKB-ARBA"/>
</dbReference>
<dbReference type="GO" id="GO:0005096">
    <property type="term" value="F:GTPase activator activity"/>
    <property type="evidence" value="ECO:0007669"/>
    <property type="project" value="UniProtKB-KW"/>
</dbReference>
<dbReference type="PANTHER" id="PTHR23176">
    <property type="entry name" value="RHO/RAC/CDC GTPASE-ACTIVATING PROTEIN"/>
    <property type="match status" value="1"/>
</dbReference>
<dbReference type="InterPro" id="IPR027267">
    <property type="entry name" value="AH/BAR_dom_sf"/>
</dbReference>
<dbReference type="InterPro" id="IPR000198">
    <property type="entry name" value="RhoGAP_dom"/>
</dbReference>
<dbReference type="Gene3D" id="1.10.555.10">
    <property type="entry name" value="Rho GTPase activation protein"/>
    <property type="match status" value="1"/>
</dbReference>
<dbReference type="Pfam" id="PF00611">
    <property type="entry name" value="FCH"/>
    <property type="match status" value="1"/>
</dbReference>
<feature type="domain" description="Rho-GAP" evidence="5">
    <location>
        <begin position="476"/>
        <end position="666"/>
    </location>
</feature>
<dbReference type="InterPro" id="IPR031160">
    <property type="entry name" value="F_BAR_dom"/>
</dbReference>
<dbReference type="SMART" id="SM00055">
    <property type="entry name" value="FCH"/>
    <property type="match status" value="1"/>
</dbReference>
<dbReference type="InterPro" id="IPR008936">
    <property type="entry name" value="Rho_GTPase_activation_prot"/>
</dbReference>
<dbReference type="FunFam" id="1.20.1270.60:FF:000063">
    <property type="entry name" value="Rho GTPase activator"/>
    <property type="match status" value="1"/>
</dbReference>
<feature type="compositionally biased region" description="Polar residues" evidence="4">
    <location>
        <begin position="415"/>
        <end position="426"/>
    </location>
</feature>
<dbReference type="Proteomes" id="UP000324767">
    <property type="component" value="Unassembled WGS sequence"/>
</dbReference>
<dbReference type="SMART" id="SM00324">
    <property type="entry name" value="RhoGAP"/>
    <property type="match status" value="1"/>
</dbReference>
<protein>
    <submittedName>
        <fullName evidence="7">Rho GTPase activator</fullName>
    </submittedName>
    <submittedName>
        <fullName evidence="8">Rho GTPase-activating protein domain</fullName>
    </submittedName>
</protein>
<dbReference type="Gene3D" id="1.20.1270.60">
    <property type="entry name" value="Arfaptin homology (AH) domain/BAR domain"/>
    <property type="match status" value="1"/>
</dbReference>
<evidence type="ECO:0000256" key="2">
    <source>
        <dbReference type="PROSITE-ProRule" id="PRU01077"/>
    </source>
</evidence>
<evidence type="ECO:0000256" key="3">
    <source>
        <dbReference type="SAM" id="Coils"/>
    </source>
</evidence>
<feature type="domain" description="F-BAR" evidence="6">
    <location>
        <begin position="51"/>
        <end position="325"/>
    </location>
</feature>
<feature type="region of interest" description="Disordered" evidence="4">
    <location>
        <begin position="1"/>
        <end position="27"/>
    </location>
</feature>
<feature type="compositionally biased region" description="Polar residues" evidence="4">
    <location>
        <begin position="393"/>
        <end position="404"/>
    </location>
</feature>
<sequence>MDNSDSVDRSSSELGTTTITNGSPTVGAGLADSGNGFAVPPTAASMDEALQLVENVLQSDIGVNTLLTRLKQSNVSARDFAAFLKKRSTLEEEHAQGLKKLCRTTHESARRADNRQGSYAQNFDEITRIHERMADNSIQFAQSLHQMHEDLHELANSTERGRKHWKQTCLNAEKRVQDSESTMEKAKAKYDSLAEDYDRARTGDKQSGRVFGIKGPKSAAQHEEDLHRKMLGADSDYASKVQTAQTHRQELVSTLRPQAIRALREVVSECDSGLTLQLQKFASFNEKLLLSNGLCVSPLKGQDSGQGPAPRSLRDVVYQIDNEKDFNQFIASHASKVGTKRPDIKYERHPTMAPAQQTPPSASRQTQAIYAQPTPPPYVMQAPPGQNGPYGGSNFSQGGPTQSFPAAVQPVTAERSYSGSPQQHQFPSPSASGPPQLPPPRFASAGHSPAAAPVVMTANNGNHTANPPPLKPVFGSTLEALFDRDGSAVPIVVYQCLQAVDLFGLDVEGIYRLSGTASHITKLRAIFDHDSSLVDFRNPENFFHDVNSVAGLLKQFFRELPDPLFTTVHYRELIDAGRIDDDARRRDVLHAIINSLPDANYATLRALTLHLNRVQEHSITNRMNAGNLAICFGPTLMGPNTGPDIADAGWRVRVIDTILQNTYQIFDED</sequence>
<dbReference type="Pfam" id="PF00620">
    <property type="entry name" value="RhoGAP"/>
    <property type="match status" value="1"/>
</dbReference>
<feature type="region of interest" description="Disordered" evidence="4">
    <location>
        <begin position="373"/>
        <end position="448"/>
    </location>
</feature>
<gene>
    <name evidence="7" type="ORF">FRX48_07815</name>
</gene>